<feature type="region of interest" description="Disordered" evidence="1">
    <location>
        <begin position="1"/>
        <end position="204"/>
    </location>
</feature>
<feature type="compositionally biased region" description="Low complexity" evidence="1">
    <location>
        <begin position="161"/>
        <end position="173"/>
    </location>
</feature>
<dbReference type="Proteomes" id="UP000078284">
    <property type="component" value="Chromosome 4"/>
</dbReference>
<reference evidence="3" key="1">
    <citation type="journal article" date="2016" name="Proc. Natl. Acad. Sci. U.S.A.">
        <title>Chromosome-level assembly of Arabidopsis thaliana Ler reveals the extent of translocation and inversion polymorphisms.</title>
        <authorList>
            <person name="Zapata L."/>
            <person name="Ding J."/>
            <person name="Willing E.M."/>
            <person name="Hartwig B."/>
            <person name="Bezdan D."/>
            <person name="Jiao W.B."/>
            <person name="Patel V."/>
            <person name="Velikkakam James G."/>
            <person name="Koornneef M."/>
            <person name="Ossowski S."/>
            <person name="Schneeberger K."/>
        </authorList>
    </citation>
    <scope>NUCLEOTIDE SEQUENCE [LARGE SCALE GENOMIC DNA]</scope>
    <source>
        <strain evidence="3">cv. Landsberg erecta</strain>
    </source>
</reference>
<name>A0A178V4F8_ARATH</name>
<sequence>MANTFSRFLASSDEDSWWKKAREEKEGDRRFPQIESKTQELNRTPRGLPSQYDFRPPDRQPPLQDPDRNPIAQAPTGATVRDYPPPTQLFQSGEGSPCGSGSIPFRASGSTQPRFGGSVHRLPCRSNQTTAPVKSSAPIQREAPIQTPVVDQQRPLPHPRPSVSSHHSSQGQYSHDEEDEEEEDECEDDLSREPTLSSTITNDRGEYYGVGSLRSYINGKRKYQGTSSSFTTLQSQLEKANHEIEEQATLQAHREAEALWVADEQAEIKRVANEQQAEIKRLMMVKKYLTATDPNFLAFLESSIASEDTTEEFPKLSFLLFFVV</sequence>
<evidence type="ECO:0000313" key="2">
    <source>
        <dbReference type="EMBL" id="OAP00305.1"/>
    </source>
</evidence>
<dbReference type="AlphaFoldDB" id="A0A178V4F8"/>
<protein>
    <submittedName>
        <fullName evidence="2">Uncharacterized protein</fullName>
    </submittedName>
</protein>
<proteinExistence type="predicted"/>
<dbReference type="EMBL" id="LUHQ01000004">
    <property type="protein sequence ID" value="OAP00305.1"/>
    <property type="molecule type" value="Genomic_DNA"/>
</dbReference>
<organism evidence="2 3">
    <name type="scientific">Arabidopsis thaliana</name>
    <name type="common">Mouse-ear cress</name>
    <dbReference type="NCBI Taxonomy" id="3702"/>
    <lineage>
        <taxon>Eukaryota</taxon>
        <taxon>Viridiplantae</taxon>
        <taxon>Streptophyta</taxon>
        <taxon>Embryophyta</taxon>
        <taxon>Tracheophyta</taxon>
        <taxon>Spermatophyta</taxon>
        <taxon>Magnoliopsida</taxon>
        <taxon>eudicotyledons</taxon>
        <taxon>Gunneridae</taxon>
        <taxon>Pentapetalae</taxon>
        <taxon>rosids</taxon>
        <taxon>malvids</taxon>
        <taxon>Brassicales</taxon>
        <taxon>Brassicaceae</taxon>
        <taxon>Camelineae</taxon>
        <taxon>Arabidopsis</taxon>
    </lineage>
</organism>
<gene>
    <name evidence="2" type="ordered locus">AXX17_At4g09730</name>
</gene>
<feature type="compositionally biased region" description="Acidic residues" evidence="1">
    <location>
        <begin position="176"/>
        <end position="190"/>
    </location>
</feature>
<feature type="compositionally biased region" description="Basic and acidic residues" evidence="1">
    <location>
        <begin position="16"/>
        <end position="40"/>
    </location>
</feature>
<comment type="caution">
    <text evidence="2">The sequence shown here is derived from an EMBL/GenBank/DDBJ whole genome shotgun (WGS) entry which is preliminary data.</text>
</comment>
<accession>A0A178V4F8</accession>
<evidence type="ECO:0000313" key="3">
    <source>
        <dbReference type="Proteomes" id="UP000078284"/>
    </source>
</evidence>
<evidence type="ECO:0000256" key="1">
    <source>
        <dbReference type="SAM" id="MobiDB-lite"/>
    </source>
</evidence>